<gene>
    <name evidence="3" type="ORF">CC80DRAFT_114500</name>
</gene>
<feature type="region of interest" description="Disordered" evidence="1">
    <location>
        <begin position="583"/>
        <end position="606"/>
    </location>
</feature>
<feature type="region of interest" description="Disordered" evidence="1">
    <location>
        <begin position="401"/>
        <end position="571"/>
    </location>
</feature>
<feature type="compositionally biased region" description="Basic and acidic residues" evidence="1">
    <location>
        <begin position="401"/>
        <end position="414"/>
    </location>
</feature>
<accession>A0A6A5TP95</accession>
<feature type="domain" description="Spt20-like SEP" evidence="2">
    <location>
        <begin position="61"/>
        <end position="315"/>
    </location>
</feature>
<reference evidence="3" key="1">
    <citation type="journal article" date="2020" name="Stud. Mycol.">
        <title>101 Dothideomycetes genomes: a test case for predicting lifestyles and emergence of pathogens.</title>
        <authorList>
            <person name="Haridas S."/>
            <person name="Albert R."/>
            <person name="Binder M."/>
            <person name="Bloem J."/>
            <person name="Labutti K."/>
            <person name="Salamov A."/>
            <person name="Andreopoulos B."/>
            <person name="Baker S."/>
            <person name="Barry K."/>
            <person name="Bills G."/>
            <person name="Bluhm B."/>
            <person name="Cannon C."/>
            <person name="Castanera R."/>
            <person name="Culley D."/>
            <person name="Daum C."/>
            <person name="Ezra D."/>
            <person name="Gonzalez J."/>
            <person name="Henrissat B."/>
            <person name="Kuo A."/>
            <person name="Liang C."/>
            <person name="Lipzen A."/>
            <person name="Lutzoni F."/>
            <person name="Magnuson J."/>
            <person name="Mondo S."/>
            <person name="Nolan M."/>
            <person name="Ohm R."/>
            <person name="Pangilinan J."/>
            <person name="Park H.-J."/>
            <person name="Ramirez L."/>
            <person name="Alfaro M."/>
            <person name="Sun H."/>
            <person name="Tritt A."/>
            <person name="Yoshinaga Y."/>
            <person name="Zwiers L.-H."/>
            <person name="Turgeon B."/>
            <person name="Goodwin S."/>
            <person name="Spatafora J."/>
            <person name="Crous P."/>
            <person name="Grigoriev I."/>
        </authorList>
    </citation>
    <scope>NUCLEOTIDE SEQUENCE</scope>
    <source>
        <strain evidence="3">CBS 675.92</strain>
    </source>
</reference>
<dbReference type="EMBL" id="ML976997">
    <property type="protein sequence ID" value="KAF1954723.1"/>
    <property type="molecule type" value="Genomic_DNA"/>
</dbReference>
<feature type="compositionally biased region" description="Low complexity" evidence="1">
    <location>
        <begin position="531"/>
        <end position="550"/>
    </location>
</feature>
<dbReference type="InterPro" id="IPR046468">
    <property type="entry name" value="Spt20-like_SEP"/>
</dbReference>
<feature type="region of interest" description="Disordered" evidence="1">
    <location>
        <begin position="249"/>
        <end position="275"/>
    </location>
</feature>
<feature type="region of interest" description="Disordered" evidence="1">
    <location>
        <begin position="165"/>
        <end position="194"/>
    </location>
</feature>
<evidence type="ECO:0000256" key="1">
    <source>
        <dbReference type="SAM" id="MobiDB-lite"/>
    </source>
</evidence>
<sequence length="681" mass="74474">MSGPVVAARPSQALRQRRESQRPNAAKASTRLNTMDTAAPKEEVKRYKTTQQDVLAKFKGMPPSLRVSLHQNHFRLNDSQEMLNYAGPMREILQHIREKTVPHNMLEEFHDLGIPFYDNCLIVEVHDHRAAGIKPKDDANSAADANGSAPFSIHNYHEYITPSPHVTYPTLKTDKKSNEAEPAAKQGKDAEKENMPAPGQLVLQKQPAKTKVTTVVLFPTPQSHLADIQLLATTPMPDAATMRRNQAAGRAAGNPPTPMTTVPPTPTLASGRSPKRQKMMVDETNLHEFEAQVYLAECPKLYLEPTKSLAESVAFIQAMTHPNNQHPAPERKTRKRTTAELAADEAEAADMQRFMLAGDEGQAGKTAAVAGGDDGQHAVRAGANQQTFSRFKTLATIKINHEDAERRKKEEEARSAQQKRQAQLEAEQQKRREMEATRQAEQSAAMMAQKQEMMFRQQQINQQQALQQASQASQSQQMANAAAHPIQAPHSATQAQFSSPVVRQQTPMASAASPLVAAHASHPIGGTPMVATASNPGAGSPPARPPSAISQHPMARSASQQQNPNMSRTGTPRLVQGTPVMNSAIPRNVSSTPTPRMNQGSPPAGMQGSTPIMMQTPQQGNQEQMQMAAQRMRMQQMTQHNMSPGNAPNYQQMALHKANMQIQANGVPNVSMVDITFSLVI</sequence>
<evidence type="ECO:0000313" key="3">
    <source>
        <dbReference type="EMBL" id="KAF1954723.1"/>
    </source>
</evidence>
<feature type="compositionally biased region" description="Polar residues" evidence="1">
    <location>
        <begin position="557"/>
        <end position="570"/>
    </location>
</feature>
<protein>
    <recommendedName>
        <fullName evidence="2">Spt20-like SEP domain-containing protein</fullName>
    </recommendedName>
</protein>
<evidence type="ECO:0000313" key="4">
    <source>
        <dbReference type="Proteomes" id="UP000800035"/>
    </source>
</evidence>
<dbReference type="Proteomes" id="UP000800035">
    <property type="component" value="Unassembled WGS sequence"/>
</dbReference>
<feature type="region of interest" description="Disordered" evidence="1">
    <location>
        <begin position="1"/>
        <end position="37"/>
    </location>
</feature>
<feature type="compositionally biased region" description="Low complexity" evidence="1">
    <location>
        <begin position="509"/>
        <end position="523"/>
    </location>
</feature>
<feature type="compositionally biased region" description="Low complexity" evidence="1">
    <location>
        <begin position="457"/>
        <end position="483"/>
    </location>
</feature>
<proteinExistence type="predicted"/>
<feature type="compositionally biased region" description="Polar residues" evidence="1">
    <location>
        <begin position="588"/>
        <end position="606"/>
    </location>
</feature>
<dbReference type="Pfam" id="PF12090">
    <property type="entry name" value="Spt20_SEP"/>
    <property type="match status" value="1"/>
</dbReference>
<keyword evidence="4" id="KW-1185">Reference proteome</keyword>
<feature type="compositionally biased region" description="Pro residues" evidence="1">
    <location>
        <begin position="255"/>
        <end position="266"/>
    </location>
</feature>
<dbReference type="AlphaFoldDB" id="A0A6A5TP95"/>
<name>A0A6A5TP95_9PLEO</name>
<feature type="compositionally biased region" description="Polar residues" evidence="1">
    <location>
        <begin position="490"/>
        <end position="508"/>
    </location>
</feature>
<dbReference type="OrthoDB" id="1932706at2759"/>
<feature type="compositionally biased region" description="Basic and acidic residues" evidence="1">
    <location>
        <begin position="427"/>
        <end position="438"/>
    </location>
</feature>
<evidence type="ECO:0000259" key="2">
    <source>
        <dbReference type="Pfam" id="PF12090"/>
    </source>
</evidence>
<organism evidence="3 4">
    <name type="scientific">Byssothecium circinans</name>
    <dbReference type="NCBI Taxonomy" id="147558"/>
    <lineage>
        <taxon>Eukaryota</taxon>
        <taxon>Fungi</taxon>
        <taxon>Dikarya</taxon>
        <taxon>Ascomycota</taxon>
        <taxon>Pezizomycotina</taxon>
        <taxon>Dothideomycetes</taxon>
        <taxon>Pleosporomycetidae</taxon>
        <taxon>Pleosporales</taxon>
        <taxon>Massarineae</taxon>
        <taxon>Massarinaceae</taxon>
        <taxon>Byssothecium</taxon>
    </lineage>
</organism>